<dbReference type="GO" id="GO:0003824">
    <property type="term" value="F:catalytic activity"/>
    <property type="evidence" value="ECO:0007669"/>
    <property type="project" value="InterPro"/>
</dbReference>
<proteinExistence type="predicted"/>
<dbReference type="AlphaFoldDB" id="A0A7C3MI78"/>
<evidence type="ECO:0000259" key="1">
    <source>
        <dbReference type="PROSITE" id="PS50035"/>
    </source>
</evidence>
<dbReference type="InterPro" id="IPR001736">
    <property type="entry name" value="PLipase_D/transphosphatidylase"/>
</dbReference>
<sequence length="68" mass="7652">MKSFLVNNASSVGTQTFLGEEGIIHNKEIINDREFKYLGCNNITKINYIKLNKNIGGSGDLMKDFKEP</sequence>
<comment type="caution">
    <text evidence="2">The sequence shown here is derived from an EMBL/GenBank/DDBJ whole genome shotgun (WGS) entry which is preliminary data.</text>
</comment>
<organism evidence="2">
    <name type="scientific">Dictyoglomus thermophilum</name>
    <dbReference type="NCBI Taxonomy" id="14"/>
    <lineage>
        <taxon>Bacteria</taxon>
        <taxon>Pseudomonadati</taxon>
        <taxon>Dictyoglomota</taxon>
        <taxon>Dictyoglomia</taxon>
        <taxon>Dictyoglomales</taxon>
        <taxon>Dictyoglomaceae</taxon>
        <taxon>Dictyoglomus</taxon>
    </lineage>
</organism>
<feature type="domain" description="PLD phosphodiesterase" evidence="1">
    <location>
        <begin position="20"/>
        <end position="47"/>
    </location>
</feature>
<protein>
    <recommendedName>
        <fullName evidence="1">PLD phosphodiesterase domain-containing protein</fullName>
    </recommendedName>
</protein>
<dbReference type="PROSITE" id="PS50035">
    <property type="entry name" value="PLD"/>
    <property type="match status" value="1"/>
</dbReference>
<dbReference type="EMBL" id="DTIN01000024">
    <property type="protein sequence ID" value="HFX13748.1"/>
    <property type="molecule type" value="Genomic_DNA"/>
</dbReference>
<accession>A0A7C3MI78</accession>
<name>A0A7C3MI78_DICTH</name>
<reference evidence="2" key="1">
    <citation type="journal article" date="2020" name="mSystems">
        <title>Genome- and Community-Level Interaction Insights into Carbon Utilization and Element Cycling Functions of Hydrothermarchaeota in Hydrothermal Sediment.</title>
        <authorList>
            <person name="Zhou Z."/>
            <person name="Liu Y."/>
            <person name="Xu W."/>
            <person name="Pan J."/>
            <person name="Luo Z.H."/>
            <person name="Li M."/>
        </authorList>
    </citation>
    <scope>NUCLEOTIDE SEQUENCE [LARGE SCALE GENOMIC DNA]</scope>
    <source>
        <strain evidence="2">SpSt-81</strain>
    </source>
</reference>
<gene>
    <name evidence="2" type="ORF">ENW00_06295</name>
</gene>
<dbReference type="GO" id="GO:0006793">
    <property type="term" value="P:phosphorus metabolic process"/>
    <property type="evidence" value="ECO:0007669"/>
    <property type="project" value="UniProtKB-ARBA"/>
</dbReference>
<evidence type="ECO:0000313" key="2">
    <source>
        <dbReference type="EMBL" id="HFX13748.1"/>
    </source>
</evidence>